<dbReference type="GeneID" id="55604374"/>
<name>A0A223LDW1_9CAUD</name>
<dbReference type="SUPFAM" id="SSF102462">
    <property type="entry name" value="Peptidyl-tRNA hydrolase II"/>
    <property type="match status" value="1"/>
</dbReference>
<dbReference type="KEGG" id="vg:55604374"/>
<accession>A0A223LDW1</accession>
<organism evidence="1 2">
    <name type="scientific">Aeromonas phage AS-zj</name>
    <dbReference type="NCBI Taxonomy" id="2024208"/>
    <lineage>
        <taxon>Viruses</taxon>
        <taxon>Duplodnaviria</taxon>
        <taxon>Heunggongvirae</taxon>
        <taxon>Uroviricota</taxon>
        <taxon>Caudoviricetes</taxon>
        <taxon>Pantevenvirales</taxon>
        <taxon>Straboviridae</taxon>
        <taxon>Emmerichvirinae</taxon>
        <taxon>Ceceduovirus</taxon>
        <taxon>Ceceduovirus aszj</taxon>
    </lineage>
</organism>
<proteinExistence type="predicted"/>
<evidence type="ECO:0000313" key="2">
    <source>
        <dbReference type="Proteomes" id="UP000226092"/>
    </source>
</evidence>
<protein>
    <submittedName>
        <fullName evidence="1">Uncharacterized protein</fullName>
    </submittedName>
</protein>
<dbReference type="InterPro" id="IPR023476">
    <property type="entry name" value="Pep_tRNA_hydro_II_dom_sf"/>
</dbReference>
<dbReference type="RefSeq" id="YP_009834307.1">
    <property type="nucleotide sequence ID" value="NC_048673.1"/>
</dbReference>
<reference evidence="1 2" key="1">
    <citation type="submission" date="2017-07" db="EMBL/GenBank/DDBJ databases">
        <title>In vitro design and evaluation of phage cocktails against multidrug-resistant Aeromonas salmonicida.</title>
        <authorList>
            <person name="Chen L."/>
            <person name="Yuan S."/>
            <person name="Ma Y."/>
        </authorList>
    </citation>
    <scope>NUCLEOTIDE SEQUENCE [LARGE SCALE GENOMIC DNA]</scope>
</reference>
<sequence>MQYEVICDETNNPMLNIQSPVPTYSVPRRGYVFVHRGISGIYAGIQLAHALARLVHDQYANTDMIEWIQNHETLVALDGGNSDNMNQIMGILYGADNVFASFNEPDMNNMVTAIAYVPSEDEMLDIEFYKNNKELIPTNPVIDLLIKTRTHKG</sequence>
<keyword evidence="2" id="KW-1185">Reference proteome</keyword>
<dbReference type="Proteomes" id="UP000226092">
    <property type="component" value="Segment"/>
</dbReference>
<evidence type="ECO:0000313" key="1">
    <source>
        <dbReference type="EMBL" id="ASU00143.1"/>
    </source>
</evidence>
<dbReference type="EMBL" id="MF448340">
    <property type="protein sequence ID" value="ASU00143.1"/>
    <property type="molecule type" value="Genomic_DNA"/>
</dbReference>